<comment type="caution">
    <text evidence="1">The sequence shown here is derived from an EMBL/GenBank/DDBJ whole genome shotgun (WGS) entry which is preliminary data.</text>
</comment>
<organism evidence="1 2">
    <name type="scientific">Bauhinia variegata</name>
    <name type="common">Purple orchid tree</name>
    <name type="synonym">Phanera variegata</name>
    <dbReference type="NCBI Taxonomy" id="167791"/>
    <lineage>
        <taxon>Eukaryota</taxon>
        <taxon>Viridiplantae</taxon>
        <taxon>Streptophyta</taxon>
        <taxon>Embryophyta</taxon>
        <taxon>Tracheophyta</taxon>
        <taxon>Spermatophyta</taxon>
        <taxon>Magnoliopsida</taxon>
        <taxon>eudicotyledons</taxon>
        <taxon>Gunneridae</taxon>
        <taxon>Pentapetalae</taxon>
        <taxon>rosids</taxon>
        <taxon>fabids</taxon>
        <taxon>Fabales</taxon>
        <taxon>Fabaceae</taxon>
        <taxon>Cercidoideae</taxon>
        <taxon>Cercideae</taxon>
        <taxon>Bauhiniinae</taxon>
        <taxon>Bauhinia</taxon>
    </lineage>
</organism>
<protein>
    <submittedName>
        <fullName evidence="1">Uncharacterized protein</fullName>
    </submittedName>
</protein>
<name>A0ACB9P5I1_BAUVA</name>
<evidence type="ECO:0000313" key="2">
    <source>
        <dbReference type="Proteomes" id="UP000828941"/>
    </source>
</evidence>
<keyword evidence="2" id="KW-1185">Reference proteome</keyword>
<reference evidence="1 2" key="1">
    <citation type="journal article" date="2022" name="DNA Res.">
        <title>Chromosomal-level genome assembly of the orchid tree Bauhinia variegata (Leguminosae; Cercidoideae) supports the allotetraploid origin hypothesis of Bauhinia.</title>
        <authorList>
            <person name="Zhong Y."/>
            <person name="Chen Y."/>
            <person name="Zheng D."/>
            <person name="Pang J."/>
            <person name="Liu Y."/>
            <person name="Luo S."/>
            <person name="Meng S."/>
            <person name="Qian L."/>
            <person name="Wei D."/>
            <person name="Dai S."/>
            <person name="Zhou R."/>
        </authorList>
    </citation>
    <scope>NUCLEOTIDE SEQUENCE [LARGE SCALE GENOMIC DNA]</scope>
    <source>
        <strain evidence="1">BV-YZ2020</strain>
    </source>
</reference>
<accession>A0ACB9P5I1</accession>
<gene>
    <name evidence="1" type="ORF">L6164_011315</name>
</gene>
<dbReference type="EMBL" id="CM039430">
    <property type="protein sequence ID" value="KAI4344038.1"/>
    <property type="molecule type" value="Genomic_DNA"/>
</dbReference>
<sequence>MVLILTYYFALLLTISRTHSTSAAPSFEPLLSIPSQSVPQRQCLAVFLRLGTPVQIILVTVDTGNHFPWSQCQPCSKCHPRFHPLFDPRRLSTMRDLTCDSDTCMIPEMKRIFTNYYKGSCNYDVKYSEQSYSSGRVVTDTLTFTHSDTEVKDFVMGCGDYHEGQLRVHFSGVFGLGRSPLSVQSQLNAKAFSLCLVRPISDKPTTLDFYEFPPKQNQYDSNPIMVPLRVWGYGLNYDGGVVIDTGSTIMQLPSDAYRVVSSEISRTIRNLAYKAGHKGLGLEFCYADDPSNVYPTVELYFENGSSEGERFVSLKLGTEQILYRPERGVVCRGHYLHMIWPTIS</sequence>
<proteinExistence type="predicted"/>
<dbReference type="Proteomes" id="UP000828941">
    <property type="component" value="Chromosome 5"/>
</dbReference>
<evidence type="ECO:0000313" key="1">
    <source>
        <dbReference type="EMBL" id="KAI4344038.1"/>
    </source>
</evidence>